<dbReference type="OrthoDB" id="5853988at2759"/>
<name>A0A0N5D708_THECL</name>
<dbReference type="WBParaSite" id="TCLT_0000883701-mRNA-1">
    <property type="protein sequence ID" value="TCLT_0000883701-mRNA-1"/>
    <property type="gene ID" value="TCLT_0000883701"/>
</dbReference>
<reference evidence="2 3" key="2">
    <citation type="submission" date="2018-11" db="EMBL/GenBank/DDBJ databases">
        <authorList>
            <consortium name="Pathogen Informatics"/>
        </authorList>
    </citation>
    <scope>NUCLEOTIDE SEQUENCE [LARGE SCALE GENOMIC DNA]</scope>
</reference>
<dbReference type="Proteomes" id="UP000276776">
    <property type="component" value="Unassembled WGS sequence"/>
</dbReference>
<evidence type="ECO:0000313" key="4">
    <source>
        <dbReference type="WBParaSite" id="TCLT_0000883701-mRNA-1"/>
    </source>
</evidence>
<gene>
    <name evidence="2" type="ORF">TCLT_LOCUS8826</name>
</gene>
<dbReference type="EMBL" id="UYYF01004688">
    <property type="protein sequence ID" value="VDN06409.1"/>
    <property type="molecule type" value="Genomic_DNA"/>
</dbReference>
<evidence type="ECO:0000256" key="1">
    <source>
        <dbReference type="SAM" id="MobiDB-lite"/>
    </source>
</evidence>
<sequence>MHVSNWKSTESRKAVSSLSSGGSKKDQAQLKMQIMPNIEERFREMVERTKNDSEPLSKQLSTEKYLPDKTSETENVNSMEFDVTQWENTLWAENKSAKFCTNNFL</sequence>
<evidence type="ECO:0000313" key="2">
    <source>
        <dbReference type="EMBL" id="VDN06409.1"/>
    </source>
</evidence>
<feature type="region of interest" description="Disordered" evidence="1">
    <location>
        <begin position="47"/>
        <end position="73"/>
    </location>
</feature>
<dbReference type="AlphaFoldDB" id="A0A0N5D708"/>
<keyword evidence="3" id="KW-1185">Reference proteome</keyword>
<reference evidence="4" key="1">
    <citation type="submission" date="2017-02" db="UniProtKB">
        <authorList>
            <consortium name="WormBaseParasite"/>
        </authorList>
    </citation>
    <scope>IDENTIFICATION</scope>
</reference>
<feature type="compositionally biased region" description="Polar residues" evidence="1">
    <location>
        <begin position="1"/>
        <end position="22"/>
    </location>
</feature>
<organism evidence="4">
    <name type="scientific">Thelazia callipaeda</name>
    <name type="common">Oriental eyeworm</name>
    <name type="synonym">Parasitic nematode</name>
    <dbReference type="NCBI Taxonomy" id="103827"/>
    <lineage>
        <taxon>Eukaryota</taxon>
        <taxon>Metazoa</taxon>
        <taxon>Ecdysozoa</taxon>
        <taxon>Nematoda</taxon>
        <taxon>Chromadorea</taxon>
        <taxon>Rhabditida</taxon>
        <taxon>Spirurina</taxon>
        <taxon>Spiruromorpha</taxon>
        <taxon>Thelazioidea</taxon>
        <taxon>Thelaziidae</taxon>
        <taxon>Thelazia</taxon>
    </lineage>
</organism>
<feature type="region of interest" description="Disordered" evidence="1">
    <location>
        <begin position="1"/>
        <end position="28"/>
    </location>
</feature>
<protein>
    <submittedName>
        <fullName evidence="4">RPAP1_N domain-containing protein</fullName>
    </submittedName>
</protein>
<evidence type="ECO:0000313" key="3">
    <source>
        <dbReference type="Proteomes" id="UP000276776"/>
    </source>
</evidence>
<proteinExistence type="predicted"/>
<accession>A0A0N5D708</accession>